<evidence type="ECO:0000313" key="3">
    <source>
        <dbReference type="EMBL" id="MEM5532985.1"/>
    </source>
</evidence>
<comment type="caution">
    <text evidence="3">The sequence shown here is derived from an EMBL/GenBank/DDBJ whole genome shotgun (WGS) entry which is preliminary data.</text>
</comment>
<organism evidence="3 4">
    <name type="scientific">Pseudoalteromonas arctica</name>
    <dbReference type="NCBI Taxonomy" id="394751"/>
    <lineage>
        <taxon>Bacteria</taxon>
        <taxon>Pseudomonadati</taxon>
        <taxon>Pseudomonadota</taxon>
        <taxon>Gammaproteobacteria</taxon>
        <taxon>Alteromonadales</taxon>
        <taxon>Pseudoalteromonadaceae</taxon>
        <taxon>Pseudoalteromonas</taxon>
    </lineage>
</organism>
<dbReference type="Proteomes" id="UP001457661">
    <property type="component" value="Unassembled WGS sequence"/>
</dbReference>
<dbReference type="EMBL" id="JBBMQX010000007">
    <property type="protein sequence ID" value="MEM5532985.1"/>
    <property type="molecule type" value="Genomic_DNA"/>
</dbReference>
<evidence type="ECO:0000259" key="1">
    <source>
        <dbReference type="Pfam" id="PF00534"/>
    </source>
</evidence>
<dbReference type="Pfam" id="PF00534">
    <property type="entry name" value="Glycos_transf_1"/>
    <property type="match status" value="1"/>
</dbReference>
<evidence type="ECO:0000259" key="2">
    <source>
        <dbReference type="Pfam" id="PF13439"/>
    </source>
</evidence>
<dbReference type="RefSeq" id="WP_342879746.1">
    <property type="nucleotide sequence ID" value="NZ_JBBMQX010000007.1"/>
</dbReference>
<evidence type="ECO:0000313" key="4">
    <source>
        <dbReference type="Proteomes" id="UP001457661"/>
    </source>
</evidence>
<proteinExistence type="predicted"/>
<dbReference type="InterPro" id="IPR028098">
    <property type="entry name" value="Glyco_trans_4-like_N"/>
</dbReference>
<reference evidence="3 4" key="1">
    <citation type="submission" date="2024-03" db="EMBL/GenBank/DDBJ databases">
        <title>Community enrichment and isolation of bacterial strains for fucoidan degradation.</title>
        <authorList>
            <person name="Sichert A."/>
        </authorList>
    </citation>
    <scope>NUCLEOTIDE SEQUENCE [LARGE SCALE GENOMIC DNA]</scope>
    <source>
        <strain evidence="3 4">AS26</strain>
    </source>
</reference>
<keyword evidence="4" id="KW-1185">Reference proteome</keyword>
<protein>
    <submittedName>
        <fullName evidence="3">Glycosyltransferase</fullName>
        <ecNumber evidence="3">2.4.-.-</ecNumber>
    </submittedName>
</protein>
<dbReference type="InterPro" id="IPR001296">
    <property type="entry name" value="Glyco_trans_1"/>
</dbReference>
<dbReference type="PANTHER" id="PTHR12526">
    <property type="entry name" value="GLYCOSYLTRANSFERASE"/>
    <property type="match status" value="1"/>
</dbReference>
<sequence length="360" mass="39735">MKILLVITGLGMGGAEHVVVNMADELVKVGHKVKIIYLTGPALVLPKNDKIELIPLNMAGAKSFFTSYLKLRSIVKKFEPDVVHSHMVHANIITRLLRLSVKVKKIISTSHSTNEGGKARMLAYRLTDWLTNISTNVSDDAVNESIRKGAVKKGRMVAIPNGINTEVFSFNQANRINIRNELNLGNNKLLLAVGRLTEAKDYPNLLLAIQLLKKQRTDFKLVIVGDGPLKIDLVNMVKELDLTEYVQFLGIRNDIPDLMSASDLFVLSSAWEGFGLVVAEAMACERLVVATDCGGVAQVTSPHGLLVEPKNHLLLYQAINRILDINLSESAKIGTLSRQHIINNYSLLKSVNSYICLYNS</sequence>
<accession>A0ABU9TGZ1</accession>
<dbReference type="PANTHER" id="PTHR12526:SF630">
    <property type="entry name" value="GLYCOSYLTRANSFERASE"/>
    <property type="match status" value="1"/>
</dbReference>
<keyword evidence="3" id="KW-0808">Transferase</keyword>
<gene>
    <name evidence="3" type="ORF">WNY57_11135</name>
</gene>
<name>A0ABU9TGZ1_9GAMM</name>
<dbReference type="GO" id="GO:0016757">
    <property type="term" value="F:glycosyltransferase activity"/>
    <property type="evidence" value="ECO:0007669"/>
    <property type="project" value="UniProtKB-KW"/>
</dbReference>
<keyword evidence="3" id="KW-0328">Glycosyltransferase</keyword>
<feature type="domain" description="Glycosyl transferase family 1" evidence="1">
    <location>
        <begin position="176"/>
        <end position="330"/>
    </location>
</feature>
<dbReference type="Gene3D" id="3.40.50.2000">
    <property type="entry name" value="Glycogen Phosphorylase B"/>
    <property type="match status" value="2"/>
</dbReference>
<dbReference type="Pfam" id="PF13439">
    <property type="entry name" value="Glyco_transf_4"/>
    <property type="match status" value="1"/>
</dbReference>
<feature type="domain" description="Glycosyltransferase subfamily 4-like N-terminal" evidence="2">
    <location>
        <begin position="12"/>
        <end position="166"/>
    </location>
</feature>
<dbReference type="SUPFAM" id="SSF53756">
    <property type="entry name" value="UDP-Glycosyltransferase/glycogen phosphorylase"/>
    <property type="match status" value="1"/>
</dbReference>
<dbReference type="EC" id="2.4.-.-" evidence="3"/>